<dbReference type="eggNOG" id="ENOG5033MCV">
    <property type="taxonomic scope" value="Bacteria"/>
</dbReference>
<evidence type="ECO:0000313" key="2">
    <source>
        <dbReference type="EMBL" id="KKM46943.1"/>
    </source>
</evidence>
<keyword evidence="1" id="KW-1133">Transmembrane helix</keyword>
<dbReference type="EMBL" id="LBFI01000011">
    <property type="protein sequence ID" value="KKM46943.1"/>
    <property type="molecule type" value="Genomic_DNA"/>
</dbReference>
<protein>
    <submittedName>
        <fullName evidence="2">Uncharacterized protein</fullName>
    </submittedName>
</protein>
<dbReference type="PATRIC" id="fig|145458.7.peg.1876"/>
<dbReference type="Proteomes" id="UP000052979">
    <property type="component" value="Unassembled WGS sequence"/>
</dbReference>
<evidence type="ECO:0000313" key="5">
    <source>
        <dbReference type="Proteomes" id="UP000237966"/>
    </source>
</evidence>
<keyword evidence="1" id="KW-0812">Transmembrane</keyword>
<dbReference type="OrthoDB" id="5019088at2"/>
<dbReference type="Proteomes" id="UP000237966">
    <property type="component" value="Unassembled WGS sequence"/>
</dbReference>
<dbReference type="STRING" id="145458.APU90_08850"/>
<dbReference type="AlphaFoldDB" id="A0A0C5BAP5"/>
<reference evidence="2 4" key="1">
    <citation type="submission" date="2015-04" db="EMBL/GenBank/DDBJ databases">
        <title>Draft genome sequence of Rathayibacter toxicus strain FH-142 (AKA 70134 or CS 32), a Western Australian isolate.</title>
        <authorList>
            <consortium name="Consortium for Microbial Forensics and Genomics (microFORGE)"/>
            <person name="Knight B.M."/>
            <person name="Roberts D.P."/>
            <person name="Lin D."/>
            <person name="Hari K."/>
            <person name="Fletcher J."/>
            <person name="Melcher U."/>
            <person name="Blagden T."/>
            <person name="Luster D.G."/>
            <person name="Sechler A.J."/>
            <person name="Schneider W.L."/>
            <person name="Winegar R.A."/>
        </authorList>
    </citation>
    <scope>NUCLEOTIDE SEQUENCE [LARGE SCALE GENOMIC DNA]</scope>
    <source>
        <strain evidence="2 4">FH142</strain>
    </source>
</reference>
<dbReference type="KEGG" id="rtc:APU90_08850"/>
<comment type="caution">
    <text evidence="2">The sequence shown here is derived from an EMBL/GenBank/DDBJ whole genome shotgun (WGS) entry which is preliminary data.</text>
</comment>
<evidence type="ECO:0000313" key="4">
    <source>
        <dbReference type="Proteomes" id="UP000052979"/>
    </source>
</evidence>
<dbReference type="KEGG" id="rtx:TI83_08225"/>
<feature type="transmembrane region" description="Helical" evidence="1">
    <location>
        <begin position="6"/>
        <end position="29"/>
    </location>
</feature>
<reference evidence="3 5" key="2">
    <citation type="submission" date="2018-02" db="EMBL/GenBank/DDBJ databases">
        <title>Bacteriophage NCPPB3778 and a type I-E CRISPR drive the evolution of the US Biological Select Agent, Rathayibacter toxicus.</title>
        <authorList>
            <person name="Davis E.W.II."/>
            <person name="Tabima J.F."/>
            <person name="Weisberg A.J."/>
            <person name="Lopes L.D."/>
            <person name="Wiseman M.S."/>
            <person name="Wiseman M.S."/>
            <person name="Pupko T."/>
            <person name="Belcher M.S."/>
            <person name="Sechler A.J."/>
            <person name="Tancos M.A."/>
            <person name="Schroeder B.K."/>
            <person name="Murray T.D."/>
            <person name="Luster D.G."/>
            <person name="Schneider W.L."/>
            <person name="Rogers E."/>
            <person name="Andreote F.D."/>
            <person name="Grunwald N.J."/>
            <person name="Putnam M.L."/>
            <person name="Chang J.H."/>
        </authorList>
    </citation>
    <scope>NUCLEOTIDE SEQUENCE [LARGE SCALE GENOMIC DNA]</scope>
    <source>
        <strain evidence="3 5">FH99</strain>
    </source>
</reference>
<gene>
    <name evidence="3" type="ORF">C5C51_08060</name>
    <name evidence="2" type="ORF">VT73_01365</name>
</gene>
<organism evidence="2 4">
    <name type="scientific">Rathayibacter toxicus</name>
    <dbReference type="NCBI Taxonomy" id="145458"/>
    <lineage>
        <taxon>Bacteria</taxon>
        <taxon>Bacillati</taxon>
        <taxon>Actinomycetota</taxon>
        <taxon>Actinomycetes</taxon>
        <taxon>Micrococcales</taxon>
        <taxon>Microbacteriaceae</taxon>
        <taxon>Rathayibacter</taxon>
    </lineage>
</organism>
<dbReference type="GeneID" id="93666705"/>
<sequence length="180" mass="19978">MELGSWAEWLSAVATIGALVAASWAAVVSRRLFGIESRRDDVATHRERQEQATRIAAWCVRRDIGDEHGRSGLAVRNVSDSPVFDLEVRSTYSTGKEQKPVELRPLTLAVLPPGDFVTFGHGQYGWNFPVERSTVTELLSPITKNPGWRVIEITFTDAHGIRWRREGGSLTEIAHAAQSV</sequence>
<evidence type="ECO:0000313" key="3">
    <source>
        <dbReference type="EMBL" id="PPI14510.1"/>
    </source>
</evidence>
<keyword evidence="4" id="KW-1185">Reference proteome</keyword>
<evidence type="ECO:0000256" key="1">
    <source>
        <dbReference type="SAM" id="Phobius"/>
    </source>
</evidence>
<proteinExistence type="predicted"/>
<name>A0A0C5BAP5_9MICO</name>
<accession>A0A0C5BAP5</accession>
<keyword evidence="1" id="KW-0472">Membrane</keyword>
<dbReference type="EMBL" id="PSWU01000012">
    <property type="protein sequence ID" value="PPI14510.1"/>
    <property type="molecule type" value="Genomic_DNA"/>
</dbReference>
<dbReference type="RefSeq" id="WP_027691659.1">
    <property type="nucleotide sequence ID" value="NZ_CP010848.1"/>
</dbReference>